<name>A0A4V1C8C4_PYROR</name>
<reference evidence="1 2" key="1">
    <citation type="journal article" date="2019" name="Mol. Biol. Evol.">
        <title>Blast fungal genomes show frequent chromosomal changes, gene gains and losses, and effector gene turnover.</title>
        <authorList>
            <person name="Gomez Luciano L.B."/>
            <person name="Jason Tsai I."/>
            <person name="Chuma I."/>
            <person name="Tosa Y."/>
            <person name="Chen Y.H."/>
            <person name="Li J.Y."/>
            <person name="Li M.Y."/>
            <person name="Jade Lu M.Y."/>
            <person name="Nakayashiki H."/>
            <person name="Li W.H."/>
        </authorList>
    </citation>
    <scope>NUCLEOTIDE SEQUENCE [LARGE SCALE GENOMIC DNA]</scope>
    <source>
        <strain evidence="1">MZ5-1-6</strain>
    </source>
</reference>
<protein>
    <submittedName>
        <fullName evidence="1">Uncharacterized protein</fullName>
    </submittedName>
</protein>
<gene>
    <name evidence="1" type="ORF">PoMZ_13374</name>
</gene>
<evidence type="ECO:0000313" key="1">
    <source>
        <dbReference type="EMBL" id="QBZ66398.1"/>
    </source>
</evidence>
<dbReference type="Proteomes" id="UP000294847">
    <property type="component" value="Chromosome 7"/>
</dbReference>
<sequence length="126" mass="14261">MDHHQLAFVRRYFRYQYVPEPEPGSEFNPHTQSMRLFGELDNDAITPVHDHRPILLLLLPDRTAPMGVSSSLYENRLAISQRILGEWAIIRHAGINSSPSGPDLREYAMRGGKVVVSRALHGCQAD</sequence>
<accession>A0A4V1C8C4</accession>
<proteinExistence type="predicted"/>
<evidence type="ECO:0000313" key="2">
    <source>
        <dbReference type="Proteomes" id="UP000294847"/>
    </source>
</evidence>
<dbReference type="EMBL" id="CP034210">
    <property type="protein sequence ID" value="QBZ66398.1"/>
    <property type="molecule type" value="Genomic_DNA"/>
</dbReference>
<organism evidence="1 2">
    <name type="scientific">Pyricularia oryzae</name>
    <name type="common">Rice blast fungus</name>
    <name type="synonym">Magnaporthe oryzae</name>
    <dbReference type="NCBI Taxonomy" id="318829"/>
    <lineage>
        <taxon>Eukaryota</taxon>
        <taxon>Fungi</taxon>
        <taxon>Dikarya</taxon>
        <taxon>Ascomycota</taxon>
        <taxon>Pezizomycotina</taxon>
        <taxon>Sordariomycetes</taxon>
        <taxon>Sordariomycetidae</taxon>
        <taxon>Magnaporthales</taxon>
        <taxon>Pyriculariaceae</taxon>
        <taxon>Pyricularia</taxon>
    </lineage>
</organism>
<dbReference type="AlphaFoldDB" id="A0A4V1C8C4"/>